<gene>
    <name evidence="3" type="ORF">ACN38_g11059</name>
</gene>
<protein>
    <recommendedName>
        <fullName evidence="2">DUF6536 domain-containing protein</fullName>
    </recommendedName>
</protein>
<reference evidence="3 4" key="1">
    <citation type="submission" date="2015-08" db="EMBL/GenBank/DDBJ databases">
        <title>Genome sequencing of Penicillium nordicum.</title>
        <authorList>
            <person name="Nguyen H.D."/>
            <person name="Seifert K.A."/>
        </authorList>
    </citation>
    <scope>NUCLEOTIDE SEQUENCE [LARGE SCALE GENOMIC DNA]</scope>
    <source>
        <strain evidence="3 4">DAOMC 185683</strain>
    </source>
</reference>
<dbReference type="AlphaFoldDB" id="A0A0N0RXQ9"/>
<organism evidence="3 4">
    <name type="scientific">Penicillium nordicum</name>
    <dbReference type="NCBI Taxonomy" id="229535"/>
    <lineage>
        <taxon>Eukaryota</taxon>
        <taxon>Fungi</taxon>
        <taxon>Dikarya</taxon>
        <taxon>Ascomycota</taxon>
        <taxon>Pezizomycotina</taxon>
        <taxon>Eurotiomycetes</taxon>
        <taxon>Eurotiomycetidae</taxon>
        <taxon>Eurotiales</taxon>
        <taxon>Aspergillaceae</taxon>
        <taxon>Penicillium</taxon>
    </lineage>
</organism>
<keyword evidence="4" id="KW-1185">Reference proteome</keyword>
<keyword evidence="1" id="KW-1133">Transmembrane helix</keyword>
<proteinExistence type="predicted"/>
<feature type="transmembrane region" description="Helical" evidence="1">
    <location>
        <begin position="704"/>
        <end position="724"/>
    </location>
</feature>
<accession>A0A0N0RXQ9</accession>
<evidence type="ECO:0000313" key="3">
    <source>
        <dbReference type="EMBL" id="KOS38122.1"/>
    </source>
</evidence>
<feature type="transmembrane region" description="Helical" evidence="1">
    <location>
        <begin position="524"/>
        <end position="549"/>
    </location>
</feature>
<comment type="caution">
    <text evidence="3">The sequence shown here is derived from an EMBL/GenBank/DDBJ whole genome shotgun (WGS) entry which is preliminary data.</text>
</comment>
<dbReference type="EMBL" id="LHQQ01000270">
    <property type="protein sequence ID" value="KOS38122.1"/>
    <property type="molecule type" value="Genomic_DNA"/>
</dbReference>
<evidence type="ECO:0000256" key="1">
    <source>
        <dbReference type="SAM" id="Phobius"/>
    </source>
</evidence>
<feature type="transmembrane region" description="Helical" evidence="1">
    <location>
        <begin position="116"/>
        <end position="135"/>
    </location>
</feature>
<dbReference type="Proteomes" id="UP000037696">
    <property type="component" value="Unassembled WGS sequence"/>
</dbReference>
<keyword evidence="1" id="KW-0812">Transmembrane</keyword>
<dbReference type="InterPro" id="IPR046623">
    <property type="entry name" value="DUF6536"/>
</dbReference>
<feature type="transmembrane region" description="Helical" evidence="1">
    <location>
        <begin position="222"/>
        <end position="239"/>
    </location>
</feature>
<evidence type="ECO:0000313" key="4">
    <source>
        <dbReference type="Proteomes" id="UP000037696"/>
    </source>
</evidence>
<name>A0A0N0RXQ9_9EURO</name>
<dbReference type="Pfam" id="PF20163">
    <property type="entry name" value="DUF6536"/>
    <property type="match status" value="1"/>
</dbReference>
<dbReference type="OrthoDB" id="5429634at2759"/>
<feature type="transmembrane region" description="Helical" evidence="1">
    <location>
        <begin position="656"/>
        <end position="684"/>
    </location>
</feature>
<feature type="transmembrane region" description="Helical" evidence="1">
    <location>
        <begin position="587"/>
        <end position="610"/>
    </location>
</feature>
<sequence>MGSSVVRRLWGYPRSVFSRQHYYGVADDHQESQTELGEIRDQPSAFSLSSLSSFSTILQNSHSAIAKPAPAAENDTLELRVSEEETTGVTRAEIVDPISRTRKTAWIDGVHHCARAGAFILLLNLILVSIAAGLASRHPESGSFSTAVIYQGSCGLIKRWNIILHLIINVLSTCILAASNYCMQTLVAPTREEVDKYHAQGKWLDIGTASVKNLSAIGRDRLALWVILMLTATPFHLMYNSIVFESLSTNSFVVVVGPNDLDSSNIWNLTTPTLDKCFSHPQPIQLSWHDFASEIARGNYERISNEQCIETSRMTHTGIRGIVALADNLAVSDGGDTSILLTGIAVLDIDIRPYLMNPYLADGSPLPAAQFFNQTASLGSDITCQSHTVFYGLTTPGVKRYSISGCLAIKAPEHCQLLYSPPICIIIMLTGGAKVAAMFLAARIGRSRSPPLLTLGDAVASFLTRPDPTTKGLCWLTAADTHNDHWKYASRSGGFTEIPQNSPDESITYKRLSKRKFWMRAASGWRWTATLFMCLSCIIVGIVLFNMALTNKPREISSWISADDIQQWFSSDVDVGSYSIIGGRIEWSMLSAVVVANIPQLVITVSYYCYNAVLTSILAADEYSSYGVKRKALRVTWPIKDSQQRSTYWLSVPYRYVVPILGLYMVLHWLISQSIFYLVLIPYLPDDQPNPENMMSSLGYSSTPIFLSILVGAIMVLTLFVLAFRKFKSAMPLAASSSAAISAACHPPKDEDLDTAALGLLKWGQTISPPAWMMERVHGIDDQHGHCSFTSLDTVSPSLTKMYA</sequence>
<feature type="transmembrane region" description="Helical" evidence="1">
    <location>
        <begin position="419"/>
        <end position="442"/>
    </location>
</feature>
<keyword evidence="1" id="KW-0472">Membrane</keyword>
<feature type="domain" description="DUF6536" evidence="2">
    <location>
        <begin position="106"/>
        <end position="260"/>
    </location>
</feature>
<dbReference type="PANTHER" id="PTHR35395:SF1">
    <property type="entry name" value="DUF6536 DOMAIN-CONTAINING PROTEIN"/>
    <property type="match status" value="1"/>
</dbReference>
<feature type="transmembrane region" description="Helical" evidence="1">
    <location>
        <begin position="162"/>
        <end position="183"/>
    </location>
</feature>
<evidence type="ECO:0000259" key="2">
    <source>
        <dbReference type="Pfam" id="PF20163"/>
    </source>
</evidence>
<dbReference type="PANTHER" id="PTHR35395">
    <property type="entry name" value="DUF6536 DOMAIN-CONTAINING PROTEIN"/>
    <property type="match status" value="1"/>
</dbReference>